<keyword evidence="1" id="KW-0472">Membrane</keyword>
<evidence type="ECO:0000313" key="4">
    <source>
        <dbReference type="Proteomes" id="UP000800038"/>
    </source>
</evidence>
<dbReference type="Proteomes" id="UP000800038">
    <property type="component" value="Unassembled WGS sequence"/>
</dbReference>
<proteinExistence type="predicted"/>
<dbReference type="AlphaFoldDB" id="A0A6A5S988"/>
<feature type="signal peptide" evidence="2">
    <location>
        <begin position="1"/>
        <end position="22"/>
    </location>
</feature>
<feature type="transmembrane region" description="Helical" evidence="1">
    <location>
        <begin position="163"/>
        <end position="186"/>
    </location>
</feature>
<keyword evidence="1" id="KW-0812">Transmembrane</keyword>
<sequence length="200" mass="20588">MRFAHLSVFALSGLSIAGPVLTKRVDAISLLTDLYATVQVYTGAINATLAPLSLSTPLLEKIAATAQVGKQINLITAALTSTTNNIKALPHATSSNSTKRAAGIEIDIIDVDIGSAPREKRQLIAVGALLSCIIVEIFATVTAAVAILGLAGLLVFLNPLTSALSLLILTLELVLNIVLTTVIALLDSLLTALALGVSGL</sequence>
<protein>
    <submittedName>
        <fullName evidence="3">Uncharacterized protein</fullName>
    </submittedName>
</protein>
<feature type="transmembrane region" description="Helical" evidence="1">
    <location>
        <begin position="124"/>
        <end position="157"/>
    </location>
</feature>
<organism evidence="3 4">
    <name type="scientific">Clathrospora elynae</name>
    <dbReference type="NCBI Taxonomy" id="706981"/>
    <lineage>
        <taxon>Eukaryota</taxon>
        <taxon>Fungi</taxon>
        <taxon>Dikarya</taxon>
        <taxon>Ascomycota</taxon>
        <taxon>Pezizomycotina</taxon>
        <taxon>Dothideomycetes</taxon>
        <taxon>Pleosporomycetidae</taxon>
        <taxon>Pleosporales</taxon>
        <taxon>Diademaceae</taxon>
        <taxon>Clathrospora</taxon>
    </lineage>
</organism>
<reference evidence="3" key="1">
    <citation type="journal article" date="2020" name="Stud. Mycol.">
        <title>101 Dothideomycetes genomes: a test case for predicting lifestyles and emergence of pathogens.</title>
        <authorList>
            <person name="Haridas S."/>
            <person name="Albert R."/>
            <person name="Binder M."/>
            <person name="Bloem J."/>
            <person name="Labutti K."/>
            <person name="Salamov A."/>
            <person name="Andreopoulos B."/>
            <person name="Baker S."/>
            <person name="Barry K."/>
            <person name="Bills G."/>
            <person name="Bluhm B."/>
            <person name="Cannon C."/>
            <person name="Castanera R."/>
            <person name="Culley D."/>
            <person name="Daum C."/>
            <person name="Ezra D."/>
            <person name="Gonzalez J."/>
            <person name="Henrissat B."/>
            <person name="Kuo A."/>
            <person name="Liang C."/>
            <person name="Lipzen A."/>
            <person name="Lutzoni F."/>
            <person name="Magnuson J."/>
            <person name="Mondo S."/>
            <person name="Nolan M."/>
            <person name="Ohm R."/>
            <person name="Pangilinan J."/>
            <person name="Park H.-J."/>
            <person name="Ramirez L."/>
            <person name="Alfaro M."/>
            <person name="Sun H."/>
            <person name="Tritt A."/>
            <person name="Yoshinaga Y."/>
            <person name="Zwiers L.-H."/>
            <person name="Turgeon B."/>
            <person name="Goodwin S."/>
            <person name="Spatafora J."/>
            <person name="Crous P."/>
            <person name="Grigoriev I."/>
        </authorList>
    </citation>
    <scope>NUCLEOTIDE SEQUENCE</scope>
    <source>
        <strain evidence="3">CBS 161.51</strain>
    </source>
</reference>
<evidence type="ECO:0000256" key="2">
    <source>
        <dbReference type="SAM" id="SignalP"/>
    </source>
</evidence>
<keyword evidence="2" id="KW-0732">Signal</keyword>
<feature type="chain" id="PRO_5025493854" evidence="2">
    <location>
        <begin position="23"/>
        <end position="200"/>
    </location>
</feature>
<evidence type="ECO:0000256" key="1">
    <source>
        <dbReference type="SAM" id="Phobius"/>
    </source>
</evidence>
<dbReference type="OrthoDB" id="3796910at2759"/>
<evidence type="ECO:0000313" key="3">
    <source>
        <dbReference type="EMBL" id="KAF1936339.1"/>
    </source>
</evidence>
<name>A0A6A5S988_9PLEO</name>
<accession>A0A6A5S988</accession>
<keyword evidence="1" id="KW-1133">Transmembrane helix</keyword>
<gene>
    <name evidence="3" type="ORF">EJ02DRAFT_414200</name>
</gene>
<keyword evidence="4" id="KW-1185">Reference proteome</keyword>
<dbReference type="EMBL" id="ML976195">
    <property type="protein sequence ID" value="KAF1936339.1"/>
    <property type="molecule type" value="Genomic_DNA"/>
</dbReference>